<feature type="transmembrane region" description="Helical" evidence="1">
    <location>
        <begin position="20"/>
        <end position="49"/>
    </location>
</feature>
<dbReference type="RefSeq" id="WP_011533493.1">
    <property type="nucleotide sequence ID" value="NZ_CP132921.1"/>
</dbReference>
<reference evidence="2 3" key="1">
    <citation type="submission" date="2023-08" db="EMBL/GenBank/DDBJ databases">
        <title>Complete Genome Sequence of Pseudomonas entomophila TVIN A01.</title>
        <authorList>
            <person name="Shelke T."/>
            <person name="Mahar N.S."/>
            <person name="Gupta I."/>
            <person name="Gupta V."/>
        </authorList>
    </citation>
    <scope>NUCLEOTIDE SEQUENCE [LARGE SCALE GENOMIC DNA]</scope>
    <source>
        <strain evidence="2 3">TVIN-A01</strain>
    </source>
</reference>
<keyword evidence="3" id="KW-1185">Reference proteome</keyword>
<name>A0ABY9QK79_9PSED</name>
<dbReference type="Proteomes" id="UP001183127">
    <property type="component" value="Chromosome"/>
</dbReference>
<organism evidence="2 3">
    <name type="scientific">Pseudomonas entomophila</name>
    <dbReference type="NCBI Taxonomy" id="312306"/>
    <lineage>
        <taxon>Bacteria</taxon>
        <taxon>Pseudomonadati</taxon>
        <taxon>Pseudomonadota</taxon>
        <taxon>Gammaproteobacteria</taxon>
        <taxon>Pseudomonadales</taxon>
        <taxon>Pseudomonadaceae</taxon>
        <taxon>Pseudomonas</taxon>
    </lineage>
</organism>
<gene>
    <name evidence="2" type="ORF">RAH46_17540</name>
</gene>
<evidence type="ECO:0008006" key="4">
    <source>
        <dbReference type="Google" id="ProtNLM"/>
    </source>
</evidence>
<proteinExistence type="predicted"/>
<feature type="transmembrane region" description="Helical" evidence="1">
    <location>
        <begin position="61"/>
        <end position="79"/>
    </location>
</feature>
<evidence type="ECO:0000313" key="2">
    <source>
        <dbReference type="EMBL" id="WMW04129.1"/>
    </source>
</evidence>
<keyword evidence="1" id="KW-0812">Transmembrane</keyword>
<dbReference type="GeneID" id="32805468"/>
<keyword evidence="1" id="KW-0472">Membrane</keyword>
<keyword evidence="1" id="KW-1133">Transmembrane helix</keyword>
<evidence type="ECO:0000256" key="1">
    <source>
        <dbReference type="SAM" id="Phobius"/>
    </source>
</evidence>
<sequence length="96" mass="10774">MPSSSSDPSTVRGRIVRPRLFWRLLFIQVCLLGAFLYVGLMCLGGYLVMLAIDEQHPDPQRFMALCGGALILLVGLWLLKVAMPRRLVPSLFEREG</sequence>
<protein>
    <recommendedName>
        <fullName evidence="4">DUF4175 domain-containing protein</fullName>
    </recommendedName>
</protein>
<accession>A0ABY9QK79</accession>
<dbReference type="EMBL" id="CP132921">
    <property type="protein sequence ID" value="WMW04129.1"/>
    <property type="molecule type" value="Genomic_DNA"/>
</dbReference>
<evidence type="ECO:0000313" key="3">
    <source>
        <dbReference type="Proteomes" id="UP001183127"/>
    </source>
</evidence>